<dbReference type="InterPro" id="IPR002903">
    <property type="entry name" value="RsmH"/>
</dbReference>
<dbReference type="Gene3D" id="1.10.150.170">
    <property type="entry name" value="Putative methyltransferase TM0872, insert domain"/>
    <property type="match status" value="1"/>
</dbReference>
<dbReference type="NCBIfam" id="TIGR00006">
    <property type="entry name" value="16S rRNA (cytosine(1402)-N(4))-methyltransferase RsmH"/>
    <property type="match status" value="1"/>
</dbReference>
<accession>A0A1F6SZ83</accession>
<dbReference type="PANTHER" id="PTHR11265">
    <property type="entry name" value="S-ADENOSYL-METHYLTRANSFERASE MRAW"/>
    <property type="match status" value="1"/>
</dbReference>
<dbReference type="EMBL" id="MFSQ01000127">
    <property type="protein sequence ID" value="OGI38242.1"/>
    <property type="molecule type" value="Genomic_DNA"/>
</dbReference>
<dbReference type="PIRSF" id="PIRSF004486">
    <property type="entry name" value="MraW"/>
    <property type="match status" value="1"/>
</dbReference>
<comment type="subcellular location">
    <subcellularLocation>
        <location evidence="6">Cytoplasm</location>
    </subcellularLocation>
</comment>
<comment type="catalytic activity">
    <reaction evidence="6">
        <text>cytidine(1402) in 16S rRNA + S-adenosyl-L-methionine = N(4)-methylcytidine(1402) in 16S rRNA + S-adenosyl-L-homocysteine + H(+)</text>
        <dbReference type="Rhea" id="RHEA:42928"/>
        <dbReference type="Rhea" id="RHEA-COMP:10286"/>
        <dbReference type="Rhea" id="RHEA-COMP:10287"/>
        <dbReference type="ChEBI" id="CHEBI:15378"/>
        <dbReference type="ChEBI" id="CHEBI:57856"/>
        <dbReference type="ChEBI" id="CHEBI:59789"/>
        <dbReference type="ChEBI" id="CHEBI:74506"/>
        <dbReference type="ChEBI" id="CHEBI:82748"/>
        <dbReference type="EC" id="2.1.1.199"/>
    </reaction>
</comment>
<dbReference type="PANTHER" id="PTHR11265:SF0">
    <property type="entry name" value="12S RRNA N4-METHYLCYTIDINE METHYLTRANSFERASE"/>
    <property type="match status" value="1"/>
</dbReference>
<reference evidence="7 8" key="1">
    <citation type="journal article" date="2016" name="Nat. Commun.">
        <title>Thousands of microbial genomes shed light on interconnected biogeochemical processes in an aquifer system.</title>
        <authorList>
            <person name="Anantharaman K."/>
            <person name="Brown C.T."/>
            <person name="Hug L.A."/>
            <person name="Sharon I."/>
            <person name="Castelle C.J."/>
            <person name="Probst A.J."/>
            <person name="Thomas B.C."/>
            <person name="Singh A."/>
            <person name="Wilkins M.J."/>
            <person name="Karaoz U."/>
            <person name="Brodie E.L."/>
            <person name="Williams K.H."/>
            <person name="Hubbard S.S."/>
            <person name="Banfield J.F."/>
        </authorList>
    </citation>
    <scope>NUCLEOTIDE SEQUENCE [LARGE SCALE GENOMIC DNA]</scope>
</reference>
<evidence type="ECO:0000313" key="8">
    <source>
        <dbReference type="Proteomes" id="UP000178379"/>
    </source>
</evidence>
<protein>
    <recommendedName>
        <fullName evidence="6">Ribosomal RNA small subunit methyltransferase H</fullName>
        <ecNumber evidence="6">2.1.1.199</ecNumber>
    </recommendedName>
    <alternativeName>
        <fullName evidence="6">16S rRNA m(4)C1402 methyltransferase</fullName>
    </alternativeName>
    <alternativeName>
        <fullName evidence="6">rRNA (cytosine-N(4)-)-methyltransferase RsmH</fullName>
    </alternativeName>
</protein>
<dbReference type="GO" id="GO:0071424">
    <property type="term" value="F:rRNA (cytosine-N4-)-methyltransferase activity"/>
    <property type="evidence" value="ECO:0007669"/>
    <property type="project" value="UniProtKB-UniRule"/>
</dbReference>
<feature type="binding site" evidence="6">
    <location>
        <position position="112"/>
    </location>
    <ligand>
        <name>S-adenosyl-L-methionine</name>
        <dbReference type="ChEBI" id="CHEBI:59789"/>
    </ligand>
</feature>
<feature type="binding site" evidence="6">
    <location>
        <position position="105"/>
    </location>
    <ligand>
        <name>S-adenosyl-L-methionine</name>
        <dbReference type="ChEBI" id="CHEBI:59789"/>
    </ligand>
</feature>
<evidence type="ECO:0000256" key="4">
    <source>
        <dbReference type="ARBA" id="ARBA00022679"/>
    </source>
</evidence>
<dbReference type="GO" id="GO:0005737">
    <property type="term" value="C:cytoplasm"/>
    <property type="evidence" value="ECO:0007669"/>
    <property type="project" value="UniProtKB-SubCell"/>
</dbReference>
<comment type="similarity">
    <text evidence="1 6">Belongs to the methyltransferase superfamily. RsmH family.</text>
</comment>
<evidence type="ECO:0000256" key="6">
    <source>
        <dbReference type="HAMAP-Rule" id="MF_01007"/>
    </source>
</evidence>
<feature type="binding site" evidence="6">
    <location>
        <position position="83"/>
    </location>
    <ligand>
        <name>S-adenosyl-L-methionine</name>
        <dbReference type="ChEBI" id="CHEBI:59789"/>
    </ligand>
</feature>
<proteinExistence type="inferred from homology"/>
<dbReference type="GO" id="GO:0070475">
    <property type="term" value="P:rRNA base methylation"/>
    <property type="evidence" value="ECO:0007669"/>
    <property type="project" value="UniProtKB-UniRule"/>
</dbReference>
<feature type="binding site" evidence="6">
    <location>
        <begin position="37"/>
        <end position="39"/>
    </location>
    <ligand>
        <name>S-adenosyl-L-methionine</name>
        <dbReference type="ChEBI" id="CHEBI:59789"/>
    </ligand>
</feature>
<dbReference type="HAMAP" id="MF_01007">
    <property type="entry name" value="16SrRNA_methyltr_H"/>
    <property type="match status" value="1"/>
</dbReference>
<keyword evidence="6" id="KW-0963">Cytoplasm</keyword>
<keyword evidence="3 6" id="KW-0489">Methyltransferase</keyword>
<dbReference type="Proteomes" id="UP000178379">
    <property type="component" value="Unassembled WGS sequence"/>
</dbReference>
<evidence type="ECO:0000256" key="1">
    <source>
        <dbReference type="ARBA" id="ARBA00010396"/>
    </source>
</evidence>
<keyword evidence="4 6" id="KW-0808">Transferase</keyword>
<sequence>MGRVETTTHVPVLLAEAIESLVVRPGGFYVDATFGRGGHSRAILERLGPAGRLAAFDRDPAAVEHARALFAGDPRFEIHQGPFSMMPRALDATGWRGRVQGILFDLGVSSPQIDDPTRGFSFRSSGPLDMRMDPATGESAASWISHATEPELERVIRDLGEERFARRVARAIVRAREEAPITTTSALADIVRRAVPIRERGQDKATRTFQAIRLYINRELDELAQVLPQAVELLAPGGRLAVISFHSLEDRIVKQFMRREARGDPLPHRLPVRETARVHRLQLVGRMVRAGDAEVARNPRARSAVLRVAERTAHA</sequence>
<gene>
    <name evidence="6" type="primary">rsmH</name>
    <name evidence="7" type="ORF">A2140_04540</name>
</gene>
<dbReference type="STRING" id="1817756.A2140_04540"/>
<dbReference type="Gene3D" id="3.40.50.150">
    <property type="entry name" value="Vaccinia Virus protein VP39"/>
    <property type="match status" value="1"/>
</dbReference>
<evidence type="ECO:0000256" key="3">
    <source>
        <dbReference type="ARBA" id="ARBA00022603"/>
    </source>
</evidence>
<organism evidence="7 8">
    <name type="scientific">Candidatus Muproteobacteria bacterium RBG_16_62_13</name>
    <dbReference type="NCBI Taxonomy" id="1817756"/>
    <lineage>
        <taxon>Bacteria</taxon>
        <taxon>Pseudomonadati</taxon>
        <taxon>Pseudomonadota</taxon>
        <taxon>Candidatus Muproteobacteria</taxon>
    </lineage>
</organism>
<evidence type="ECO:0000313" key="7">
    <source>
        <dbReference type="EMBL" id="OGI38242.1"/>
    </source>
</evidence>
<dbReference type="SUPFAM" id="SSF53335">
    <property type="entry name" value="S-adenosyl-L-methionine-dependent methyltransferases"/>
    <property type="match status" value="1"/>
</dbReference>
<comment type="caution">
    <text evidence="7">The sequence shown here is derived from an EMBL/GenBank/DDBJ whole genome shotgun (WGS) entry which is preliminary data.</text>
</comment>
<keyword evidence="5 6" id="KW-0949">S-adenosyl-L-methionine</keyword>
<dbReference type="Pfam" id="PF01795">
    <property type="entry name" value="Methyltransf_5"/>
    <property type="match status" value="1"/>
</dbReference>
<dbReference type="EC" id="2.1.1.199" evidence="6"/>
<dbReference type="InterPro" id="IPR023397">
    <property type="entry name" value="SAM-dep_MeTrfase_MraW_recog"/>
</dbReference>
<dbReference type="AlphaFoldDB" id="A0A1F6SZ83"/>
<name>A0A1F6SZ83_9PROT</name>
<evidence type="ECO:0000256" key="2">
    <source>
        <dbReference type="ARBA" id="ARBA00022552"/>
    </source>
</evidence>
<keyword evidence="2 6" id="KW-0698">rRNA processing</keyword>
<dbReference type="InterPro" id="IPR029063">
    <property type="entry name" value="SAM-dependent_MTases_sf"/>
</dbReference>
<feature type="binding site" evidence="6">
    <location>
        <position position="57"/>
    </location>
    <ligand>
        <name>S-adenosyl-L-methionine</name>
        <dbReference type="ChEBI" id="CHEBI:59789"/>
    </ligand>
</feature>
<dbReference type="SUPFAM" id="SSF81799">
    <property type="entry name" value="Putative methyltransferase TM0872, insert domain"/>
    <property type="match status" value="1"/>
</dbReference>
<evidence type="ECO:0000256" key="5">
    <source>
        <dbReference type="ARBA" id="ARBA00022691"/>
    </source>
</evidence>
<comment type="function">
    <text evidence="6">Specifically methylates the N4 position of cytidine in position 1402 (C1402) of 16S rRNA.</text>
</comment>